<dbReference type="EMBL" id="JASBNA010000008">
    <property type="protein sequence ID" value="KAK7689602.1"/>
    <property type="molecule type" value="Genomic_DNA"/>
</dbReference>
<name>A0AAW0GAX5_9APHY</name>
<dbReference type="Proteomes" id="UP001385951">
    <property type="component" value="Unassembled WGS sequence"/>
</dbReference>
<feature type="domain" description="PARP catalytic" evidence="1">
    <location>
        <begin position="288"/>
        <end position="397"/>
    </location>
</feature>
<proteinExistence type="predicted"/>
<dbReference type="AlphaFoldDB" id="A0AAW0GAX5"/>
<dbReference type="SUPFAM" id="SSF56399">
    <property type="entry name" value="ADP-ribosylation"/>
    <property type="match status" value="1"/>
</dbReference>
<keyword evidence="3" id="KW-1185">Reference proteome</keyword>
<comment type="caution">
    <text evidence="2">The sequence shown here is derived from an EMBL/GenBank/DDBJ whole genome shotgun (WGS) entry which is preliminary data.</text>
</comment>
<evidence type="ECO:0000313" key="3">
    <source>
        <dbReference type="Proteomes" id="UP001385951"/>
    </source>
</evidence>
<dbReference type="InterPro" id="IPR012317">
    <property type="entry name" value="Poly(ADP-ribose)pol_cat_dom"/>
</dbReference>
<sequence>MMCRDRSRSKDTICAFPDCLRNVWKDPDGSFSAFCGKQHRNAMISHPVGTNIPVCKNCQVKPVYNGNGQFYNFCGVRCGRDFQKRGGHPAVPPPEPISSPEVGGSLELASTLVSQKSCSLQTCDRPVWVDDSGTESEYCSNQHRSLAVELGAEACLNCKKFPKILVSGKRSDFCSDTCKQSVIDSAPTMLDLDTNDKQFLNVSNQFLDAWKHPSEVPNIFKIWKIYNKKSDNDRFERYRLLIERKTGLANGNTCRRWHGTKRGCTLGDTSNRTSFCCSDDDDDSCCVCPIIQRSFKLEKSGTRYTFGRFGRGIYTSATSSKADSYVQQNCFSIYKAMFLSDVVMGKTAKMKRDNTVLTEPPQGYDSVVGEPGLALNYDESIVYKDDAIRPASLGLKTQVKI</sequence>
<accession>A0AAW0GAX5</accession>
<evidence type="ECO:0000313" key="2">
    <source>
        <dbReference type="EMBL" id="KAK7689602.1"/>
    </source>
</evidence>
<organism evidence="2 3">
    <name type="scientific">Cerrena zonata</name>
    <dbReference type="NCBI Taxonomy" id="2478898"/>
    <lineage>
        <taxon>Eukaryota</taxon>
        <taxon>Fungi</taxon>
        <taxon>Dikarya</taxon>
        <taxon>Basidiomycota</taxon>
        <taxon>Agaricomycotina</taxon>
        <taxon>Agaricomycetes</taxon>
        <taxon>Polyporales</taxon>
        <taxon>Cerrenaceae</taxon>
        <taxon>Cerrena</taxon>
    </lineage>
</organism>
<dbReference type="GO" id="GO:0003950">
    <property type="term" value="F:NAD+ poly-ADP-ribosyltransferase activity"/>
    <property type="evidence" value="ECO:0007669"/>
    <property type="project" value="InterPro"/>
</dbReference>
<dbReference type="Gene3D" id="3.90.228.10">
    <property type="match status" value="1"/>
</dbReference>
<dbReference type="PANTHER" id="PTHR31681">
    <property type="entry name" value="C2H2-LIKE ZINC FINGER PROTEIN"/>
    <property type="match status" value="1"/>
</dbReference>
<reference evidence="2 3" key="1">
    <citation type="submission" date="2022-09" db="EMBL/GenBank/DDBJ databases">
        <authorList>
            <person name="Palmer J.M."/>
        </authorList>
    </citation>
    <scope>NUCLEOTIDE SEQUENCE [LARGE SCALE GENOMIC DNA]</scope>
    <source>
        <strain evidence="2 3">DSM 7382</strain>
    </source>
</reference>
<dbReference type="Pfam" id="PF00644">
    <property type="entry name" value="PARP"/>
    <property type="match status" value="1"/>
</dbReference>
<dbReference type="PANTHER" id="PTHR31681:SF3">
    <property type="entry name" value="OS04G0690100 PROTEIN"/>
    <property type="match status" value="1"/>
</dbReference>
<evidence type="ECO:0000259" key="1">
    <source>
        <dbReference type="Pfam" id="PF00644"/>
    </source>
</evidence>
<protein>
    <recommendedName>
        <fullName evidence="1">PARP catalytic domain-containing protein</fullName>
    </recommendedName>
</protein>
<gene>
    <name evidence="2" type="ORF">QCA50_007394</name>
</gene>